<name>A0ACB8S967_9AGAM</name>
<sequence>MPALLKTLALAVAVCAALVPEVATARQTSPQEINAKRNAAVERFKQARRGPDTDLRERQLDRRASGTGVKNITFTNPKASQFYVDGTTIPLVDFDVGPSWSGLIPISGAANETRKLFFWFFPPGPEGSLDDVIFWTNGGPGCSSLEGSFQENGPFTWATGTAKPTQNEFSWTNLSSVLFVEQPVGTGYSQGTPTARNENDVAAQLVGFFEQFLEIFSELKGTKLYLTGESYAGMYVPYIANYIYENATDLDWNLQGIWVSDPVLGWDVVQSQIPAVAFVHKYEHVFSFNQTFMAQLDAVAAKCNYANYMEKFVTYPPTGLLPLPGKSIENDRGCDVWDLIFDEAVNINPAFNIYRIFDTWPILWDVLGFPGSFMQEQTTPLYFDRADVKAAIHAPTNVTWEECSDIDVFPRGDASLPPAFTVLPNVIEKSNRSVVVHGLGDFILIAEGARIVLQNMTWNGQQGFQTPIANDSFIVDGVGALGNMHLERGLAYVEVALSGHMVPQFSPVAAFQIMSYLMGFRDSP</sequence>
<accession>A0ACB8S967</accession>
<organism evidence="1 2">
    <name type="scientific">Auriscalpium vulgare</name>
    <dbReference type="NCBI Taxonomy" id="40419"/>
    <lineage>
        <taxon>Eukaryota</taxon>
        <taxon>Fungi</taxon>
        <taxon>Dikarya</taxon>
        <taxon>Basidiomycota</taxon>
        <taxon>Agaricomycotina</taxon>
        <taxon>Agaricomycetes</taxon>
        <taxon>Russulales</taxon>
        <taxon>Auriscalpiaceae</taxon>
        <taxon>Auriscalpium</taxon>
    </lineage>
</organism>
<evidence type="ECO:0000313" key="1">
    <source>
        <dbReference type="EMBL" id="KAI0052671.1"/>
    </source>
</evidence>
<gene>
    <name evidence="1" type="ORF">FA95DRAFT_1553329</name>
</gene>
<dbReference type="Proteomes" id="UP000814033">
    <property type="component" value="Unassembled WGS sequence"/>
</dbReference>
<dbReference type="EMBL" id="MU275844">
    <property type="protein sequence ID" value="KAI0052671.1"/>
    <property type="molecule type" value="Genomic_DNA"/>
</dbReference>
<evidence type="ECO:0000313" key="2">
    <source>
        <dbReference type="Proteomes" id="UP000814033"/>
    </source>
</evidence>
<protein>
    <submittedName>
        <fullName evidence="1">Alpha/beta-hydrolase</fullName>
    </submittedName>
</protein>
<keyword evidence="2" id="KW-1185">Reference proteome</keyword>
<proteinExistence type="predicted"/>
<reference evidence="1" key="1">
    <citation type="submission" date="2021-02" db="EMBL/GenBank/DDBJ databases">
        <authorList>
            <consortium name="DOE Joint Genome Institute"/>
            <person name="Ahrendt S."/>
            <person name="Looney B.P."/>
            <person name="Miyauchi S."/>
            <person name="Morin E."/>
            <person name="Drula E."/>
            <person name="Courty P.E."/>
            <person name="Chicoki N."/>
            <person name="Fauchery L."/>
            <person name="Kohler A."/>
            <person name="Kuo A."/>
            <person name="Labutti K."/>
            <person name="Pangilinan J."/>
            <person name="Lipzen A."/>
            <person name="Riley R."/>
            <person name="Andreopoulos W."/>
            <person name="He G."/>
            <person name="Johnson J."/>
            <person name="Barry K.W."/>
            <person name="Grigoriev I.V."/>
            <person name="Nagy L."/>
            <person name="Hibbett D."/>
            <person name="Henrissat B."/>
            <person name="Matheny P.B."/>
            <person name="Labbe J."/>
            <person name="Martin F."/>
        </authorList>
    </citation>
    <scope>NUCLEOTIDE SEQUENCE</scope>
    <source>
        <strain evidence="1">FP105234-sp</strain>
    </source>
</reference>
<reference evidence="1" key="2">
    <citation type="journal article" date="2022" name="New Phytol.">
        <title>Evolutionary transition to the ectomycorrhizal habit in the genomes of a hyperdiverse lineage of mushroom-forming fungi.</title>
        <authorList>
            <person name="Looney B."/>
            <person name="Miyauchi S."/>
            <person name="Morin E."/>
            <person name="Drula E."/>
            <person name="Courty P.E."/>
            <person name="Kohler A."/>
            <person name="Kuo A."/>
            <person name="LaButti K."/>
            <person name="Pangilinan J."/>
            <person name="Lipzen A."/>
            <person name="Riley R."/>
            <person name="Andreopoulos W."/>
            <person name="He G."/>
            <person name="Johnson J."/>
            <person name="Nolan M."/>
            <person name="Tritt A."/>
            <person name="Barry K.W."/>
            <person name="Grigoriev I.V."/>
            <person name="Nagy L.G."/>
            <person name="Hibbett D."/>
            <person name="Henrissat B."/>
            <person name="Matheny P.B."/>
            <person name="Labbe J."/>
            <person name="Martin F.M."/>
        </authorList>
    </citation>
    <scope>NUCLEOTIDE SEQUENCE</scope>
    <source>
        <strain evidence="1">FP105234-sp</strain>
    </source>
</reference>
<comment type="caution">
    <text evidence="1">The sequence shown here is derived from an EMBL/GenBank/DDBJ whole genome shotgun (WGS) entry which is preliminary data.</text>
</comment>